<dbReference type="RefSeq" id="WP_197543122.1">
    <property type="nucleotide sequence ID" value="NZ_CP063120.1"/>
</dbReference>
<dbReference type="Proteomes" id="UP000595009">
    <property type="component" value="Chromosome"/>
</dbReference>
<evidence type="ECO:0000313" key="2">
    <source>
        <dbReference type="Proteomes" id="UP000595009"/>
    </source>
</evidence>
<organism evidence="1 2">
    <name type="scientific">Haemophilus parainfluenzae</name>
    <dbReference type="NCBI Taxonomy" id="729"/>
    <lineage>
        <taxon>Bacteria</taxon>
        <taxon>Pseudomonadati</taxon>
        <taxon>Pseudomonadota</taxon>
        <taxon>Gammaproteobacteria</taxon>
        <taxon>Pasteurellales</taxon>
        <taxon>Pasteurellaceae</taxon>
        <taxon>Haemophilus</taxon>
    </lineage>
</organism>
<protein>
    <submittedName>
        <fullName evidence="1">Uncharacterized protein</fullName>
    </submittedName>
</protein>
<accession>A0A7M1NUL0</accession>
<dbReference type="AlphaFoldDB" id="A0A7M1NUL0"/>
<dbReference type="EMBL" id="CP063120">
    <property type="protein sequence ID" value="QOR16632.1"/>
    <property type="molecule type" value="Genomic_DNA"/>
</dbReference>
<reference evidence="1 2" key="1">
    <citation type="submission" date="2020-10" db="EMBL/GenBank/DDBJ databases">
        <title>Genomic diversity and antimicrobial resistance of Haemophilus colonising the airways of young children with cystic fibrosis.</title>
        <authorList>
            <person name="Watts S.C."/>
            <person name="Judd L.M."/>
            <person name="Carzino R."/>
            <person name="Ranganathan S."/>
            <person name="Holt K.E."/>
        </authorList>
    </citation>
    <scope>NUCLEOTIDE SEQUENCE [LARGE SCALE GENOMIC DNA]</scope>
    <source>
        <strain evidence="1 2">M1C137_2</strain>
    </source>
</reference>
<gene>
    <name evidence="1" type="ORF">INP94_07005</name>
</gene>
<name>A0A7M1NUL0_HAEPA</name>
<proteinExistence type="predicted"/>
<sequence>MADIIFNWIRGDDEMETLVFTTEQGEPMDFTDCRFDCDIVPNGRGERIRLSTTTGEITVNQNEVTLTISHDKTEGVNWDAATWDLQRTNAQGLVKTLCGGKVILKKDVTRAD</sequence>
<evidence type="ECO:0000313" key="1">
    <source>
        <dbReference type="EMBL" id="QOR16632.1"/>
    </source>
</evidence>